<keyword evidence="1" id="KW-0547">Nucleotide-binding</keyword>
<feature type="domain" description="AAA+ ATPase" evidence="3">
    <location>
        <begin position="851"/>
        <end position="986"/>
    </location>
</feature>
<dbReference type="Gene3D" id="3.40.50.300">
    <property type="entry name" value="P-loop containing nucleotide triphosphate hydrolases"/>
    <property type="match status" value="3"/>
</dbReference>
<feature type="transmembrane region" description="Helical" evidence="2">
    <location>
        <begin position="123"/>
        <end position="143"/>
    </location>
</feature>
<feature type="domain" description="AAA+ ATPase" evidence="3">
    <location>
        <begin position="338"/>
        <end position="475"/>
    </location>
</feature>
<evidence type="ECO:0000313" key="4">
    <source>
        <dbReference type="EMBL" id="MBC3936847.1"/>
    </source>
</evidence>
<keyword evidence="2" id="KW-0472">Membrane</keyword>
<dbReference type="InterPro" id="IPR003960">
    <property type="entry name" value="ATPase_AAA_CS"/>
</dbReference>
<protein>
    <submittedName>
        <fullName evidence="4">AAA family ATPase</fullName>
    </submittedName>
</protein>
<dbReference type="GO" id="GO:0016887">
    <property type="term" value="F:ATP hydrolysis activity"/>
    <property type="evidence" value="ECO:0007669"/>
    <property type="project" value="InterPro"/>
</dbReference>
<dbReference type="InterPro" id="IPR003593">
    <property type="entry name" value="AAA+_ATPase"/>
</dbReference>
<proteinExistence type="inferred from homology"/>
<dbReference type="CDD" id="cd19481">
    <property type="entry name" value="RecA-like_protease"/>
    <property type="match status" value="1"/>
</dbReference>
<dbReference type="SMART" id="SM00382">
    <property type="entry name" value="AAA"/>
    <property type="match status" value="3"/>
</dbReference>
<comment type="similarity">
    <text evidence="1">Belongs to the AAA ATPase family.</text>
</comment>
<comment type="caution">
    <text evidence="4">The sequence shown here is derived from an EMBL/GenBank/DDBJ whole genome shotgun (WGS) entry which is preliminary data.</text>
</comment>
<feature type="transmembrane region" description="Helical" evidence="2">
    <location>
        <begin position="91"/>
        <end position="111"/>
    </location>
</feature>
<dbReference type="InterPro" id="IPR027417">
    <property type="entry name" value="P-loop_NTPase"/>
</dbReference>
<dbReference type="InterPro" id="IPR050168">
    <property type="entry name" value="AAA_ATPase_domain"/>
</dbReference>
<evidence type="ECO:0000259" key="3">
    <source>
        <dbReference type="SMART" id="SM00382"/>
    </source>
</evidence>
<name>A0A923KWQ7_9BURK</name>
<dbReference type="Gene3D" id="1.10.8.60">
    <property type="match status" value="3"/>
</dbReference>
<dbReference type="PROSITE" id="PS00674">
    <property type="entry name" value="AAA"/>
    <property type="match status" value="3"/>
</dbReference>
<dbReference type="Proteomes" id="UP000612361">
    <property type="component" value="Unassembled WGS sequence"/>
</dbReference>
<keyword evidence="1" id="KW-0067">ATP-binding</keyword>
<gene>
    <name evidence="4" type="ORF">H8K47_15895</name>
</gene>
<feature type="domain" description="AAA+ ATPase" evidence="3">
    <location>
        <begin position="588"/>
        <end position="724"/>
    </location>
</feature>
<dbReference type="EMBL" id="JACOGG010000022">
    <property type="protein sequence ID" value="MBC3936847.1"/>
    <property type="molecule type" value="Genomic_DNA"/>
</dbReference>
<sequence length="1078" mass="118284">MSDTEIEVPLPVAQRLQAARTAYADADQHYQACNQALQSHQAGVQAIQQQAQEQLPKVVQAVRQELLAEQLKKTPWKPALLLKGLQHRFPFANWAGWLYLLGIMYFFGFFGVMRANFALGLPYLVSGLFSVTGLLFVWLPYIVMVRAARRGSALQLLQKPYQQLAEQLATASIHVLAFASEESGDSKYPYSAVIYPGENPSELGCTSFRLGQVARRYLGATLLQFTEQGQSAQPKRAWLAYLPEQKKLLLEGDHHFFMAERCQQHWIGLLGQHHTNLQQVVAASQSIRAAYQVLQTAHQQLQKCEQLASLWREVAVPDGLADKLIKLVDLFASRSEVSPKGILLYGPPGTGKTTIAELLAKTAGVHFMSVSESDLKGSYQGHTSPKVKAVFEAARKQSPCILFVDECEGIFKRRGGANSGGVNFDDELVKEFLSQWGGIAQGGQVMVVGATNLRDGIDDAILSRFTSVVEVGLPDARNREKILKAELLKAKLIAPAEMKAIVRETSGMSGRDLHQLVIAIAAELAGRNDPEAAEILKEIRRQRGKNSSHVSDLGWDDIVLPELVKKSFIHLGKMLRNSEELKKSGIDTPRGALLWGPPGTGKTQLARVLANEAGLAFLTCTTAELKQGTVGSSGNAVRSLFERARNQSPCILFIDEIEILAPARGAQNSNSATEEVVGQLLQEMDGAKSHQGLVFVLAASNLPDQIDSAVLSRLEQKLELPLPDRSGREAILQSLLRKKPLGFEVNEAAATLGKMTEGKSGRDLRTLVEVAARKATERALLSGEDIHPERNPVCLQMDDLLQQLEDSKQSTKVDNLSWDDIVLPDALRQQFEALGRMIRNAEQLKASGITAPRSALLWGPPGTGKTQLARVLASQSGLSFFAPSTAEIQKQWIGHSGTAVKAMFDKARSQSPCILFIDEMEILAAKRGERSKSFSEEIIGQLLQEMDGAQSKQGQVFVLAASNHPELIDPAVLSRFAQKIELSLPDLAARQTIVRQLLRDKPLAFDVDIASLELAARTDGKSGRDLRSLIEIASNQATTRCLLRGDIDPVTNPIRIELQDLTRQLDEVVIQSETRFVV</sequence>
<dbReference type="GO" id="GO:0005524">
    <property type="term" value="F:ATP binding"/>
    <property type="evidence" value="ECO:0007669"/>
    <property type="project" value="UniProtKB-KW"/>
</dbReference>
<dbReference type="AlphaFoldDB" id="A0A923KWQ7"/>
<evidence type="ECO:0000256" key="1">
    <source>
        <dbReference type="RuleBase" id="RU003651"/>
    </source>
</evidence>
<evidence type="ECO:0000256" key="2">
    <source>
        <dbReference type="SAM" id="Phobius"/>
    </source>
</evidence>
<dbReference type="SUPFAM" id="SSF52540">
    <property type="entry name" value="P-loop containing nucleoside triphosphate hydrolases"/>
    <property type="match status" value="3"/>
</dbReference>
<keyword evidence="2" id="KW-1133">Transmembrane helix</keyword>
<dbReference type="RefSeq" id="WP_186882379.1">
    <property type="nucleotide sequence ID" value="NZ_JACOGG010000022.1"/>
</dbReference>
<reference evidence="4" key="1">
    <citation type="submission" date="2020-08" db="EMBL/GenBank/DDBJ databases">
        <title>Novel species isolated from subtropical streams in China.</title>
        <authorList>
            <person name="Lu H."/>
        </authorList>
    </citation>
    <scope>NUCLEOTIDE SEQUENCE</scope>
    <source>
        <strain evidence="4">CY7W</strain>
    </source>
</reference>
<dbReference type="InterPro" id="IPR003959">
    <property type="entry name" value="ATPase_AAA_core"/>
</dbReference>
<dbReference type="PANTHER" id="PTHR23077">
    <property type="entry name" value="AAA-FAMILY ATPASE"/>
    <property type="match status" value="1"/>
</dbReference>
<accession>A0A923KWQ7</accession>
<keyword evidence="5" id="KW-1185">Reference proteome</keyword>
<evidence type="ECO:0000313" key="5">
    <source>
        <dbReference type="Proteomes" id="UP000612361"/>
    </source>
</evidence>
<organism evidence="4 5">
    <name type="scientific">Undibacterium rugosum</name>
    <dbReference type="NCBI Taxonomy" id="2762291"/>
    <lineage>
        <taxon>Bacteria</taxon>
        <taxon>Pseudomonadati</taxon>
        <taxon>Pseudomonadota</taxon>
        <taxon>Betaproteobacteria</taxon>
        <taxon>Burkholderiales</taxon>
        <taxon>Oxalobacteraceae</taxon>
        <taxon>Undibacterium</taxon>
    </lineage>
</organism>
<dbReference type="Pfam" id="PF00004">
    <property type="entry name" value="AAA"/>
    <property type="match status" value="3"/>
</dbReference>
<keyword evidence="2" id="KW-0812">Transmembrane</keyword>